<feature type="domain" description="Cation efflux protein transmembrane" evidence="6">
    <location>
        <begin position="38"/>
        <end position="229"/>
    </location>
</feature>
<sequence>MTHQAPRPPGRLPPDKREQLTRARRLEWLTLALRVTVVLALYVGLGRTQALDAIWLKSLWSLLPPAAFLAACRIEARQPTPRFPYGFYRAGSIAFLTAALALATMGLYLCWTGLRGLLHSRHPGLATFAETGWLTWPGWPAVAALLYSIAVPLVAGRSRQALAIRLHDKGLYADAEMGRMSWMAGGAAVIGVLCVGLGLDRVDFVATLLIGADILRHGSRLLQTAVCDLIDEVPRRIGSAQVDPLGGRVLAYLESLDWIDTARVRLREEGRLLTGVAFVAPNTEHDLVDRLERARGDIRAMDWRLLDIALVPVADSRCRALPDSPGRPSWI</sequence>
<keyword evidence="4 5" id="KW-0472">Membrane</keyword>
<accession>A0A423PQ29</accession>
<feature type="transmembrane region" description="Helical" evidence="5">
    <location>
        <begin position="93"/>
        <end position="114"/>
    </location>
</feature>
<dbReference type="Pfam" id="PF01545">
    <property type="entry name" value="Cation_efflux"/>
    <property type="match status" value="1"/>
</dbReference>
<keyword evidence="8" id="KW-1185">Reference proteome</keyword>
<organism evidence="7 8">
    <name type="scientific">Salinisphaera orenii MK-B5</name>
    <dbReference type="NCBI Taxonomy" id="856730"/>
    <lineage>
        <taxon>Bacteria</taxon>
        <taxon>Pseudomonadati</taxon>
        <taxon>Pseudomonadota</taxon>
        <taxon>Gammaproteobacteria</taxon>
        <taxon>Salinisphaerales</taxon>
        <taxon>Salinisphaeraceae</taxon>
        <taxon>Salinisphaera</taxon>
    </lineage>
</organism>
<dbReference type="GO" id="GO:0008324">
    <property type="term" value="F:monoatomic cation transmembrane transporter activity"/>
    <property type="evidence" value="ECO:0007669"/>
    <property type="project" value="InterPro"/>
</dbReference>
<proteinExistence type="predicted"/>
<dbReference type="SUPFAM" id="SSF161111">
    <property type="entry name" value="Cation efflux protein transmembrane domain-like"/>
    <property type="match status" value="1"/>
</dbReference>
<evidence type="ECO:0000259" key="6">
    <source>
        <dbReference type="Pfam" id="PF01545"/>
    </source>
</evidence>
<dbReference type="GO" id="GO:0006829">
    <property type="term" value="P:zinc ion transport"/>
    <property type="evidence" value="ECO:0007669"/>
    <property type="project" value="UniProtKB-KW"/>
</dbReference>
<dbReference type="AlphaFoldDB" id="A0A423PQ29"/>
<feature type="transmembrane region" description="Helical" evidence="5">
    <location>
        <begin position="134"/>
        <end position="156"/>
    </location>
</feature>
<evidence type="ECO:0000313" key="8">
    <source>
        <dbReference type="Proteomes" id="UP000283993"/>
    </source>
</evidence>
<evidence type="ECO:0000313" key="7">
    <source>
        <dbReference type="EMBL" id="ROO27715.1"/>
    </source>
</evidence>
<feature type="transmembrane region" description="Helical" evidence="5">
    <location>
        <begin position="26"/>
        <end position="47"/>
    </location>
</feature>
<dbReference type="Gene3D" id="1.20.1510.10">
    <property type="entry name" value="Cation efflux protein transmembrane domain"/>
    <property type="match status" value="1"/>
</dbReference>
<evidence type="ECO:0000256" key="2">
    <source>
        <dbReference type="ARBA" id="ARBA00022692"/>
    </source>
</evidence>
<name>A0A423PQ29_9GAMM</name>
<keyword evidence="3 5" id="KW-1133">Transmembrane helix</keyword>
<protein>
    <submittedName>
        <fullName evidence="7">Cation transporter</fullName>
    </submittedName>
</protein>
<evidence type="ECO:0000256" key="5">
    <source>
        <dbReference type="SAM" id="Phobius"/>
    </source>
</evidence>
<dbReference type="InterPro" id="IPR027469">
    <property type="entry name" value="Cation_efflux_TMD_sf"/>
</dbReference>
<dbReference type="Proteomes" id="UP000283993">
    <property type="component" value="Unassembled WGS sequence"/>
</dbReference>
<evidence type="ECO:0000256" key="1">
    <source>
        <dbReference type="ARBA" id="ARBA00004141"/>
    </source>
</evidence>
<evidence type="ECO:0000256" key="3">
    <source>
        <dbReference type="ARBA" id="ARBA00022989"/>
    </source>
</evidence>
<gene>
    <name evidence="7" type="ORF">SAOR_07745</name>
</gene>
<feature type="transmembrane region" description="Helical" evidence="5">
    <location>
        <begin position="177"/>
        <end position="199"/>
    </location>
</feature>
<reference evidence="7 8" key="1">
    <citation type="submission" date="2013-10" db="EMBL/GenBank/DDBJ databases">
        <title>Salinisphaera orenii MK-B5 Genome Sequencing.</title>
        <authorList>
            <person name="Lai Q."/>
            <person name="Li C."/>
            <person name="Shao Z."/>
        </authorList>
    </citation>
    <scope>NUCLEOTIDE SEQUENCE [LARGE SCALE GENOMIC DNA]</scope>
    <source>
        <strain evidence="7 8">MK-B5</strain>
    </source>
</reference>
<feature type="transmembrane region" description="Helical" evidence="5">
    <location>
        <begin position="53"/>
        <end position="72"/>
    </location>
</feature>
<evidence type="ECO:0000256" key="4">
    <source>
        <dbReference type="ARBA" id="ARBA00023136"/>
    </source>
</evidence>
<comment type="subcellular location">
    <subcellularLocation>
        <location evidence="1">Membrane</location>
        <topology evidence="1">Multi-pass membrane protein</topology>
    </subcellularLocation>
</comment>
<dbReference type="RefSeq" id="WP_123630915.1">
    <property type="nucleotide sequence ID" value="NZ_AYKH01000012.1"/>
</dbReference>
<keyword evidence="2 5" id="KW-0812">Transmembrane</keyword>
<dbReference type="EMBL" id="AYKH01000012">
    <property type="protein sequence ID" value="ROO27715.1"/>
    <property type="molecule type" value="Genomic_DNA"/>
</dbReference>
<dbReference type="GO" id="GO:0016020">
    <property type="term" value="C:membrane"/>
    <property type="evidence" value="ECO:0007669"/>
    <property type="project" value="UniProtKB-SubCell"/>
</dbReference>
<comment type="caution">
    <text evidence="7">The sequence shown here is derived from an EMBL/GenBank/DDBJ whole genome shotgun (WGS) entry which is preliminary data.</text>
</comment>
<dbReference type="InterPro" id="IPR058533">
    <property type="entry name" value="Cation_efflux_TM"/>
</dbReference>